<protein>
    <submittedName>
        <fullName evidence="2">Uncharacterized protein</fullName>
    </submittedName>
</protein>
<gene>
    <name evidence="2" type="ORF">GCM10010406_01590</name>
</gene>
<evidence type="ECO:0000256" key="1">
    <source>
        <dbReference type="SAM" id="MobiDB-lite"/>
    </source>
</evidence>
<feature type="compositionally biased region" description="Low complexity" evidence="1">
    <location>
        <begin position="1"/>
        <end position="19"/>
    </location>
</feature>
<feature type="compositionally biased region" description="Pro residues" evidence="1">
    <location>
        <begin position="78"/>
        <end position="93"/>
    </location>
</feature>
<name>A0ABN3KQQ8_9ACTN</name>
<evidence type="ECO:0000313" key="2">
    <source>
        <dbReference type="EMBL" id="GAA2469826.1"/>
    </source>
</evidence>
<accession>A0ABN3KQQ8</accession>
<evidence type="ECO:0000313" key="3">
    <source>
        <dbReference type="Proteomes" id="UP001501358"/>
    </source>
</evidence>
<feature type="region of interest" description="Disordered" evidence="1">
    <location>
        <begin position="1"/>
        <end position="93"/>
    </location>
</feature>
<organism evidence="2 3">
    <name type="scientific">Streptomyces thermolineatus</name>
    <dbReference type="NCBI Taxonomy" id="44033"/>
    <lineage>
        <taxon>Bacteria</taxon>
        <taxon>Bacillati</taxon>
        <taxon>Actinomycetota</taxon>
        <taxon>Actinomycetes</taxon>
        <taxon>Kitasatosporales</taxon>
        <taxon>Streptomycetaceae</taxon>
        <taxon>Streptomyces</taxon>
    </lineage>
</organism>
<sequence length="111" mass="11292">MWPSRGARSGPAGAAALPRPDGRAGRGGRNGRKGKRDRGKGSGGTGQECPTGGVCRHPVRDGRPGTAPGRPEGTGPDGPFPPPPFPLPPPPFLLPLPLSSQFAVMDRARGG</sequence>
<dbReference type="EMBL" id="BAAATA010000001">
    <property type="protein sequence ID" value="GAA2469826.1"/>
    <property type="molecule type" value="Genomic_DNA"/>
</dbReference>
<reference evidence="2 3" key="1">
    <citation type="journal article" date="2019" name="Int. J. Syst. Evol. Microbiol.">
        <title>The Global Catalogue of Microorganisms (GCM) 10K type strain sequencing project: providing services to taxonomists for standard genome sequencing and annotation.</title>
        <authorList>
            <consortium name="The Broad Institute Genomics Platform"/>
            <consortium name="The Broad Institute Genome Sequencing Center for Infectious Disease"/>
            <person name="Wu L."/>
            <person name="Ma J."/>
        </authorList>
    </citation>
    <scope>NUCLEOTIDE SEQUENCE [LARGE SCALE GENOMIC DNA]</scope>
    <source>
        <strain evidence="2 3">JCM 6307</strain>
    </source>
</reference>
<dbReference type="Proteomes" id="UP001501358">
    <property type="component" value="Unassembled WGS sequence"/>
</dbReference>
<proteinExistence type="predicted"/>
<feature type="compositionally biased region" description="Basic residues" evidence="1">
    <location>
        <begin position="29"/>
        <end position="38"/>
    </location>
</feature>
<comment type="caution">
    <text evidence="2">The sequence shown here is derived from an EMBL/GenBank/DDBJ whole genome shotgun (WGS) entry which is preliminary data.</text>
</comment>
<keyword evidence="3" id="KW-1185">Reference proteome</keyword>